<evidence type="ECO:0000256" key="8">
    <source>
        <dbReference type="ARBA" id="ARBA00022989"/>
    </source>
</evidence>
<evidence type="ECO:0000256" key="9">
    <source>
        <dbReference type="ARBA" id="ARBA00023002"/>
    </source>
</evidence>
<dbReference type="Pfam" id="PF00175">
    <property type="entry name" value="NAD_binding_1"/>
    <property type="match status" value="1"/>
</dbReference>
<evidence type="ECO:0000313" key="16">
    <source>
        <dbReference type="Proteomes" id="UP000248148"/>
    </source>
</evidence>
<sequence>MAPRRLPGLLRWLSIPLLTLAVPLGFAWWAFPSELAPLRAAGIVAGWLGGGLLMVSLLLMLREPRLADWLGGLERMYRWHHTTGVLAYVLLLIHPLALAANGLATSPSFAWQTLSAFDGGWPVWTGWLGLVVLMVGLATAFSKKLSYGVWRWLHAGLAIGVLLGLIHLVLLGIDEPVLPIIAVVALIVGWRALRGDLGLAARPYIVAEVQPLTEQSVEIALRPLGQPLAVAPGQFLLVAFYRGPNYRGCGEFHPFTVSSVERGDMLRIAVKALGDCTRQMLTMPRGVAARIIGGFDSVFAHHGAAPQLWVAGGIGITPFIGLLRAGPVPAPTTLLYLYRHESDAAFLDELKACATADPRLTLQLEATGDALPDLKRLLPQTAQLSGVECYLCGPPGLIKGARAMLRRRGVGARQLHSEKYEFR</sequence>
<accession>A0A318TN99</accession>
<evidence type="ECO:0000256" key="11">
    <source>
        <dbReference type="ARBA" id="ARBA00023014"/>
    </source>
</evidence>
<reference evidence="15 16" key="1">
    <citation type="submission" date="2018-06" db="EMBL/GenBank/DDBJ databases">
        <title>Genomic Encyclopedia of Archaeal and Bacterial Type Strains, Phase II (KMG-II): from individual species to whole genera.</title>
        <authorList>
            <person name="Goeker M."/>
        </authorList>
    </citation>
    <scope>NUCLEOTIDE SEQUENCE [LARGE SCALE GENOMIC DNA]</scope>
    <source>
        <strain evidence="15 16">JCM 11668</strain>
    </source>
</reference>
<dbReference type="PANTHER" id="PTHR47354:SF8">
    <property type="entry name" value="1,2-PHENYLACETYL-COA EPOXIDASE, SUBUNIT E"/>
    <property type="match status" value="1"/>
</dbReference>
<comment type="subcellular location">
    <subcellularLocation>
        <location evidence="2">Membrane</location>
        <topology evidence="2">Multi-pass membrane protein</topology>
    </subcellularLocation>
</comment>
<feature type="transmembrane region" description="Helical" evidence="13">
    <location>
        <begin position="149"/>
        <end position="170"/>
    </location>
</feature>
<evidence type="ECO:0000256" key="13">
    <source>
        <dbReference type="SAM" id="Phobius"/>
    </source>
</evidence>
<keyword evidence="16" id="KW-1185">Reference proteome</keyword>
<keyword evidence="12 13" id="KW-0472">Membrane</keyword>
<evidence type="ECO:0000259" key="14">
    <source>
        <dbReference type="PROSITE" id="PS51384"/>
    </source>
</evidence>
<dbReference type="GO" id="GO:0046872">
    <property type="term" value="F:metal ion binding"/>
    <property type="evidence" value="ECO:0007669"/>
    <property type="project" value="UniProtKB-KW"/>
</dbReference>
<dbReference type="GO" id="GO:0051537">
    <property type="term" value="F:2 iron, 2 sulfur cluster binding"/>
    <property type="evidence" value="ECO:0007669"/>
    <property type="project" value="UniProtKB-KW"/>
</dbReference>
<evidence type="ECO:0000256" key="5">
    <source>
        <dbReference type="ARBA" id="ARBA00022714"/>
    </source>
</evidence>
<feature type="transmembrane region" description="Helical" evidence="13">
    <location>
        <begin position="82"/>
        <end position="104"/>
    </location>
</feature>
<feature type="domain" description="FAD-binding FR-type" evidence="14">
    <location>
        <begin position="199"/>
        <end position="301"/>
    </location>
</feature>
<dbReference type="InterPro" id="IPR017938">
    <property type="entry name" value="Riboflavin_synthase-like_b-brl"/>
</dbReference>
<keyword evidence="4 13" id="KW-0812">Transmembrane</keyword>
<name>A0A318TN99_9BRAD</name>
<keyword evidence="11" id="KW-0411">Iron-sulfur</keyword>
<evidence type="ECO:0000256" key="2">
    <source>
        <dbReference type="ARBA" id="ARBA00004141"/>
    </source>
</evidence>
<keyword evidence="3" id="KW-0285">Flavoprotein</keyword>
<keyword evidence="5" id="KW-0001">2Fe-2S</keyword>
<feature type="transmembrane region" description="Helical" evidence="13">
    <location>
        <begin position="176"/>
        <end position="193"/>
    </location>
</feature>
<evidence type="ECO:0000256" key="4">
    <source>
        <dbReference type="ARBA" id="ARBA00022692"/>
    </source>
</evidence>
<dbReference type="Gene3D" id="3.40.50.80">
    <property type="entry name" value="Nucleotide-binding domain of ferredoxin-NADP reductase (FNR) module"/>
    <property type="match status" value="1"/>
</dbReference>
<gene>
    <name evidence="15" type="ORF">BJ122_10195</name>
</gene>
<keyword evidence="10" id="KW-0408">Iron</keyword>
<keyword evidence="8 13" id="KW-1133">Transmembrane helix</keyword>
<dbReference type="Proteomes" id="UP000248148">
    <property type="component" value="Unassembled WGS sequence"/>
</dbReference>
<dbReference type="InterPro" id="IPR013130">
    <property type="entry name" value="Fe3_Rdtase_TM_dom"/>
</dbReference>
<evidence type="ECO:0000256" key="10">
    <source>
        <dbReference type="ARBA" id="ARBA00023004"/>
    </source>
</evidence>
<dbReference type="InterPro" id="IPR017927">
    <property type="entry name" value="FAD-bd_FR_type"/>
</dbReference>
<feature type="transmembrane region" description="Helical" evidence="13">
    <location>
        <begin position="124"/>
        <end position="142"/>
    </location>
</feature>
<protein>
    <submittedName>
        <fullName evidence="15">Putative ferric reductase</fullName>
    </submittedName>
</protein>
<keyword evidence="7" id="KW-0274">FAD</keyword>
<dbReference type="EMBL" id="QJTI01000001">
    <property type="protein sequence ID" value="PYF05357.1"/>
    <property type="molecule type" value="Genomic_DNA"/>
</dbReference>
<dbReference type="SUPFAM" id="SSF52343">
    <property type="entry name" value="Ferredoxin reductase-like, C-terminal NADP-linked domain"/>
    <property type="match status" value="1"/>
</dbReference>
<dbReference type="OrthoDB" id="9792185at2"/>
<dbReference type="GO" id="GO:0016491">
    <property type="term" value="F:oxidoreductase activity"/>
    <property type="evidence" value="ECO:0007669"/>
    <property type="project" value="UniProtKB-KW"/>
</dbReference>
<evidence type="ECO:0000256" key="1">
    <source>
        <dbReference type="ARBA" id="ARBA00001974"/>
    </source>
</evidence>
<dbReference type="PROSITE" id="PS51384">
    <property type="entry name" value="FAD_FR"/>
    <property type="match status" value="1"/>
</dbReference>
<evidence type="ECO:0000256" key="7">
    <source>
        <dbReference type="ARBA" id="ARBA00022827"/>
    </source>
</evidence>
<comment type="caution">
    <text evidence="15">The sequence shown here is derived from an EMBL/GenBank/DDBJ whole genome shotgun (WGS) entry which is preliminary data.</text>
</comment>
<dbReference type="InterPro" id="IPR001433">
    <property type="entry name" value="OxRdtase_FAD/NAD-bd"/>
</dbReference>
<evidence type="ECO:0000256" key="12">
    <source>
        <dbReference type="ARBA" id="ARBA00023136"/>
    </source>
</evidence>
<dbReference type="InterPro" id="IPR039261">
    <property type="entry name" value="FNR_nucleotide-bd"/>
</dbReference>
<evidence type="ECO:0000256" key="6">
    <source>
        <dbReference type="ARBA" id="ARBA00022723"/>
    </source>
</evidence>
<dbReference type="RefSeq" id="WP_110779237.1">
    <property type="nucleotide sequence ID" value="NZ_QJTI01000001.1"/>
</dbReference>
<dbReference type="AlphaFoldDB" id="A0A318TN99"/>
<feature type="transmembrane region" description="Helical" evidence="13">
    <location>
        <begin position="12"/>
        <end position="31"/>
    </location>
</feature>
<comment type="cofactor">
    <cofactor evidence="1">
        <name>FAD</name>
        <dbReference type="ChEBI" id="CHEBI:57692"/>
    </cofactor>
</comment>
<evidence type="ECO:0000256" key="3">
    <source>
        <dbReference type="ARBA" id="ARBA00022630"/>
    </source>
</evidence>
<feature type="transmembrane region" description="Helical" evidence="13">
    <location>
        <begin position="43"/>
        <end position="61"/>
    </location>
</feature>
<dbReference type="InterPro" id="IPR050415">
    <property type="entry name" value="MRET"/>
</dbReference>
<evidence type="ECO:0000313" key="15">
    <source>
        <dbReference type="EMBL" id="PYF05357.1"/>
    </source>
</evidence>
<dbReference type="SUPFAM" id="SSF63380">
    <property type="entry name" value="Riboflavin synthase domain-like"/>
    <property type="match status" value="1"/>
</dbReference>
<dbReference type="Pfam" id="PF08022">
    <property type="entry name" value="FAD_binding_8"/>
    <property type="match status" value="1"/>
</dbReference>
<keyword evidence="9" id="KW-0560">Oxidoreductase</keyword>
<organism evidence="15 16">
    <name type="scientific">Rhodopseudomonas faecalis</name>
    <dbReference type="NCBI Taxonomy" id="99655"/>
    <lineage>
        <taxon>Bacteria</taxon>
        <taxon>Pseudomonadati</taxon>
        <taxon>Pseudomonadota</taxon>
        <taxon>Alphaproteobacteria</taxon>
        <taxon>Hyphomicrobiales</taxon>
        <taxon>Nitrobacteraceae</taxon>
        <taxon>Rhodopseudomonas</taxon>
    </lineage>
</organism>
<dbReference type="GO" id="GO:0050660">
    <property type="term" value="F:flavin adenine dinucleotide binding"/>
    <property type="evidence" value="ECO:0007669"/>
    <property type="project" value="TreeGrafter"/>
</dbReference>
<keyword evidence="6" id="KW-0479">Metal-binding</keyword>
<proteinExistence type="predicted"/>
<dbReference type="GO" id="GO:0016020">
    <property type="term" value="C:membrane"/>
    <property type="evidence" value="ECO:0007669"/>
    <property type="project" value="UniProtKB-SubCell"/>
</dbReference>
<dbReference type="Pfam" id="PF01794">
    <property type="entry name" value="Ferric_reduct"/>
    <property type="match status" value="1"/>
</dbReference>
<dbReference type="InterPro" id="IPR013112">
    <property type="entry name" value="FAD-bd_8"/>
</dbReference>
<dbReference type="PANTHER" id="PTHR47354">
    <property type="entry name" value="NADH OXIDOREDUCTASE HCR"/>
    <property type="match status" value="1"/>
</dbReference>